<dbReference type="GO" id="GO:0006402">
    <property type="term" value="P:mRNA catabolic process"/>
    <property type="evidence" value="ECO:0007669"/>
    <property type="project" value="TreeGrafter"/>
</dbReference>
<dbReference type="InterPro" id="IPR001900">
    <property type="entry name" value="RNase_II/R"/>
</dbReference>
<reference evidence="4" key="1">
    <citation type="submission" date="2023-06" db="EMBL/GenBank/DDBJ databases">
        <title>Survivors Of The Sea: Transcriptome response of Skeletonema marinoi to long-term dormancy.</title>
        <authorList>
            <person name="Pinder M.I.M."/>
            <person name="Kourtchenko O."/>
            <person name="Robertson E.K."/>
            <person name="Larsson T."/>
            <person name="Maumus F."/>
            <person name="Osuna-Cruz C.M."/>
            <person name="Vancaester E."/>
            <person name="Stenow R."/>
            <person name="Vandepoele K."/>
            <person name="Ploug H."/>
            <person name="Bruchert V."/>
            <person name="Godhe A."/>
            <person name="Topel M."/>
        </authorList>
    </citation>
    <scope>NUCLEOTIDE SEQUENCE</scope>
    <source>
        <strain evidence="4">R05AC</strain>
    </source>
</reference>
<dbReference type="PANTHER" id="PTHR23355:SF9">
    <property type="entry name" value="DIS3-LIKE EXONUCLEASE 2"/>
    <property type="match status" value="1"/>
</dbReference>
<proteinExistence type="predicted"/>
<evidence type="ECO:0000313" key="5">
    <source>
        <dbReference type="Proteomes" id="UP001224775"/>
    </source>
</evidence>
<keyword evidence="2" id="KW-0732">Signal</keyword>
<feature type="region of interest" description="Disordered" evidence="1">
    <location>
        <begin position="769"/>
        <end position="791"/>
    </location>
</feature>
<dbReference type="GO" id="GO:0000175">
    <property type="term" value="F:3'-5'-RNA exonuclease activity"/>
    <property type="evidence" value="ECO:0007669"/>
    <property type="project" value="TreeGrafter"/>
</dbReference>
<evidence type="ECO:0000256" key="2">
    <source>
        <dbReference type="SAM" id="SignalP"/>
    </source>
</evidence>
<dbReference type="PANTHER" id="PTHR23355">
    <property type="entry name" value="RIBONUCLEASE"/>
    <property type="match status" value="1"/>
</dbReference>
<dbReference type="SMART" id="SM00955">
    <property type="entry name" value="RNB"/>
    <property type="match status" value="1"/>
</dbReference>
<sequence length="863" mass="95388">MTLLLLCLLVSLSAAFQFQIHSQRSRRLERTRHTTTPLFAFNEYGTENIRNILKQYGFAGRLVTLNHDDLSERPLPAELYDKGTWKLCLIKGLKLPSSSKADVVKPPLLQVLVMDDNGLFAENKVVDIGQCTFIWSDFNKSFHISTTDELVKTLQSKYSEAFQSLQSNILTTEDAMQNLYNGRIANRSRPPAKHHRYAPLTKKQIPKIAAKFPQFNHLEELLRNLVKVGEDRSSRMVDSVLAMDYLYTDFCREGDDESLVRRVIAATVLTEDATSGGRFKRRSCQFVECSSIIADGICKSTTLVNGGWIALDPSVRAGTEGRKFAAATKQPKDANTSSPVLTAADERIAHRLECLAMGDVWKNDKSENDDEEKSLELDVREALSSMALPLTADGATRALVQLGRWSQNDVENKNKKAKVIEPWSAEVIDAARKLVSFREIRQVEIASAKKKSKGKPSLIDGRVDLSSLPCVCVDAKRATFRDDSIGIRLRSSTGRKVTPASKWEILIHIADVSNIYYDGNEAQFKLLREAAERRGQSRYDLPFGPLHLLPPKALSALALSTDDNSANECVTVWAYIDERDGRLIEAGLERTIIGSPKALSFDDATNLLEIDSQNVPKSLTNTRAIITVAERNLSLWSQRRTERSETAQKREKRLATKEFISQELRAAGNVARDDGVGGSFQRSRGHRLVDSSLDLYAVAITSLMKQKKKPVPRAAGSGVDRGGRLGTAPLRRYIDGMCQKQAIAVLCGHGKPLSLDECKEASKLASRASDTVANLRSTKKRDGSTNNKQRGALHKVARHISSTGARKLKAVSSGHNNEVVILGTGAVARCRGVKGTLKGGEKLLIEVITIDPEKGLLDVRLTS</sequence>
<feature type="signal peptide" evidence="2">
    <location>
        <begin position="1"/>
        <end position="15"/>
    </location>
</feature>
<dbReference type="Proteomes" id="UP001224775">
    <property type="component" value="Unassembled WGS sequence"/>
</dbReference>
<dbReference type="InterPro" id="IPR050180">
    <property type="entry name" value="RNR_Ribonuclease"/>
</dbReference>
<organism evidence="4 5">
    <name type="scientific">Skeletonema marinoi</name>
    <dbReference type="NCBI Taxonomy" id="267567"/>
    <lineage>
        <taxon>Eukaryota</taxon>
        <taxon>Sar</taxon>
        <taxon>Stramenopiles</taxon>
        <taxon>Ochrophyta</taxon>
        <taxon>Bacillariophyta</taxon>
        <taxon>Coscinodiscophyceae</taxon>
        <taxon>Thalassiosirophycidae</taxon>
        <taxon>Thalassiosirales</taxon>
        <taxon>Skeletonemataceae</taxon>
        <taxon>Skeletonema</taxon>
        <taxon>Skeletonema marinoi-dohrnii complex</taxon>
    </lineage>
</organism>
<dbReference type="EMBL" id="JATAAI010000005">
    <property type="protein sequence ID" value="KAK1745604.1"/>
    <property type="molecule type" value="Genomic_DNA"/>
</dbReference>
<name>A0AAD9DGW0_9STRA</name>
<gene>
    <name evidence="4" type="ORF">QTG54_003528</name>
</gene>
<evidence type="ECO:0000259" key="3">
    <source>
        <dbReference type="SMART" id="SM00955"/>
    </source>
</evidence>
<feature type="domain" description="RNB" evidence="3">
    <location>
        <begin position="462"/>
        <end position="748"/>
    </location>
</feature>
<keyword evidence="5" id="KW-1185">Reference proteome</keyword>
<feature type="chain" id="PRO_5042045578" evidence="2">
    <location>
        <begin position="16"/>
        <end position="863"/>
    </location>
</feature>
<evidence type="ECO:0000256" key="1">
    <source>
        <dbReference type="SAM" id="MobiDB-lite"/>
    </source>
</evidence>
<accession>A0AAD9DGW0</accession>
<dbReference type="GO" id="GO:0000932">
    <property type="term" value="C:P-body"/>
    <property type="evidence" value="ECO:0007669"/>
    <property type="project" value="TreeGrafter"/>
</dbReference>
<dbReference type="SUPFAM" id="SSF50249">
    <property type="entry name" value="Nucleic acid-binding proteins"/>
    <property type="match status" value="1"/>
</dbReference>
<dbReference type="AlphaFoldDB" id="A0AAD9DGW0"/>
<dbReference type="InterPro" id="IPR012340">
    <property type="entry name" value="NA-bd_OB-fold"/>
</dbReference>
<dbReference type="Pfam" id="PF00773">
    <property type="entry name" value="RNB"/>
    <property type="match status" value="1"/>
</dbReference>
<comment type="caution">
    <text evidence="4">The sequence shown here is derived from an EMBL/GenBank/DDBJ whole genome shotgun (WGS) entry which is preliminary data.</text>
</comment>
<evidence type="ECO:0000313" key="4">
    <source>
        <dbReference type="EMBL" id="KAK1745604.1"/>
    </source>
</evidence>
<protein>
    <submittedName>
        <fullName evidence="4">Ribonuclease domain-containing protein</fullName>
    </submittedName>
</protein>
<dbReference type="GO" id="GO:0003723">
    <property type="term" value="F:RNA binding"/>
    <property type="evidence" value="ECO:0007669"/>
    <property type="project" value="InterPro"/>
</dbReference>